<keyword evidence="2" id="KW-1185">Reference proteome</keyword>
<reference evidence="1 2" key="1">
    <citation type="submission" date="2018-10" db="EMBL/GenBank/DDBJ databases">
        <title>Co-occurring genomic capacity for anaerobic methane metabolism and dissimilatory sulfite reduction discovered in the Korarchaeota.</title>
        <authorList>
            <person name="Mckay L.J."/>
            <person name="Dlakic M."/>
            <person name="Fields M.W."/>
            <person name="Delmont T.O."/>
            <person name="Eren A.M."/>
            <person name="Jay Z.J."/>
            <person name="Klingelsmith K.B."/>
            <person name="Rusch D.B."/>
            <person name="Inskeep W.P."/>
        </authorList>
    </citation>
    <scope>NUCLEOTIDE SEQUENCE [LARGE SCALE GENOMIC DNA]</scope>
    <source>
        <strain evidence="1 2">MDKW</strain>
    </source>
</reference>
<sequence length="95" mass="10890">MSMGGYVIVPSKRFLGLMGLLDEAKKNNKRTWIEIITIMMGKGVSRKYAELIVVELKARGIIKPINEPHHPVIYEIDIKKLEETLSPLKEMIEVR</sequence>
<dbReference type="Proteomes" id="UP000277582">
    <property type="component" value="Unassembled WGS sequence"/>
</dbReference>
<dbReference type="AlphaFoldDB" id="A0A3R9X1D1"/>
<proteinExistence type="predicted"/>
<evidence type="ECO:0000313" key="1">
    <source>
        <dbReference type="EMBL" id="RSN72924.1"/>
    </source>
</evidence>
<accession>A0A3R9X1D1</accession>
<name>A0A3R9X1D1_9CREN</name>
<gene>
    <name evidence="1" type="ORF">D6D85_11900</name>
</gene>
<dbReference type="EMBL" id="RCOS01000134">
    <property type="protein sequence ID" value="RSN72924.1"/>
    <property type="molecule type" value="Genomic_DNA"/>
</dbReference>
<comment type="caution">
    <text evidence="1">The sequence shown here is derived from an EMBL/GenBank/DDBJ whole genome shotgun (WGS) entry which is preliminary data.</text>
</comment>
<organism evidence="1 2">
    <name type="scientific">Candidatus Methanodesulfokora washburnensis</name>
    <dbReference type="NCBI Taxonomy" id="2478471"/>
    <lineage>
        <taxon>Archaea</taxon>
        <taxon>Thermoproteota</taxon>
        <taxon>Candidatus Korarchaeia</taxon>
        <taxon>Candidatus Korarchaeia incertae sedis</taxon>
        <taxon>Candidatus Methanodesulfokora</taxon>
    </lineage>
</organism>
<evidence type="ECO:0008006" key="3">
    <source>
        <dbReference type="Google" id="ProtNLM"/>
    </source>
</evidence>
<evidence type="ECO:0000313" key="2">
    <source>
        <dbReference type="Proteomes" id="UP000277582"/>
    </source>
</evidence>
<protein>
    <recommendedName>
        <fullName evidence="3">ArnR1-like winged helix-turn-helix domain-containing protein</fullName>
    </recommendedName>
</protein>